<dbReference type="SUPFAM" id="SSF103039">
    <property type="entry name" value="CheC-like"/>
    <property type="match status" value="1"/>
</dbReference>
<dbReference type="InterPro" id="IPR028051">
    <property type="entry name" value="CheX-like_dom"/>
</dbReference>
<dbReference type="EMBL" id="AP025628">
    <property type="protein sequence ID" value="BDG60309.1"/>
    <property type="molecule type" value="Genomic_DNA"/>
</dbReference>
<evidence type="ECO:0000313" key="4">
    <source>
        <dbReference type="Proteomes" id="UP001163687"/>
    </source>
</evidence>
<sequence>MDSDLVHSFLVAAHDILTAEDLSPVRVGAVTTVDSPLVSHEVSVLIGMTGRQGGVVVLYGMSGTTAKGLVSVMMGGPVQARDALVQSAVGEIGNMIAGRAAMELAKRGRDVNITPPLIVVGEKRISRSNVRRLVIPFTTSSGDILIHLALAEAFRAGRVSKGVDHGLVRFAAEG</sequence>
<dbReference type="PANTHER" id="PTHR39452:SF1">
    <property type="entry name" value="CHEY-P PHOSPHATASE CHEX"/>
    <property type="match status" value="1"/>
</dbReference>
<gene>
    <name evidence="3" type="primary">cheX_2</name>
    <name evidence="3" type="ORF">caldi_13990</name>
</gene>
<dbReference type="GO" id="GO:0006935">
    <property type="term" value="P:chemotaxis"/>
    <property type="evidence" value="ECO:0007669"/>
    <property type="project" value="UniProtKB-KW"/>
</dbReference>
<evidence type="ECO:0000259" key="2">
    <source>
        <dbReference type="Pfam" id="PF13690"/>
    </source>
</evidence>
<dbReference type="Pfam" id="PF13690">
    <property type="entry name" value="CheX"/>
    <property type="match status" value="1"/>
</dbReference>
<dbReference type="InterPro" id="IPR038756">
    <property type="entry name" value="CheX-like"/>
</dbReference>
<keyword evidence="1" id="KW-0145">Chemotaxis</keyword>
<dbReference type="PANTHER" id="PTHR39452">
    <property type="entry name" value="CHEY-P PHOSPHATASE CHEX"/>
    <property type="match status" value="1"/>
</dbReference>
<organism evidence="3 4">
    <name type="scientific">Caldinitratiruptor microaerophilus</name>
    <dbReference type="NCBI Taxonomy" id="671077"/>
    <lineage>
        <taxon>Bacteria</taxon>
        <taxon>Bacillati</taxon>
        <taxon>Bacillota</taxon>
        <taxon>Clostridia</taxon>
        <taxon>Eubacteriales</taxon>
        <taxon>Symbiobacteriaceae</taxon>
        <taxon>Caldinitratiruptor</taxon>
    </lineage>
</organism>
<keyword evidence="4" id="KW-1185">Reference proteome</keyword>
<reference evidence="3" key="1">
    <citation type="submission" date="2022-03" db="EMBL/GenBank/DDBJ databases">
        <title>Complete genome sequence of Caldinitratiruptor microaerophilus.</title>
        <authorList>
            <person name="Mukaiyama R."/>
            <person name="Nishiyama T."/>
            <person name="Ueda K."/>
        </authorList>
    </citation>
    <scope>NUCLEOTIDE SEQUENCE</scope>
    <source>
        <strain evidence="3">JCM 16183</strain>
    </source>
</reference>
<dbReference type="AlphaFoldDB" id="A0AA35CKQ2"/>
<evidence type="ECO:0000256" key="1">
    <source>
        <dbReference type="ARBA" id="ARBA00022500"/>
    </source>
</evidence>
<feature type="domain" description="Chemotaxis phosphatase CheX-like" evidence="2">
    <location>
        <begin position="42"/>
        <end position="138"/>
    </location>
</feature>
<proteinExistence type="predicted"/>
<dbReference type="CDD" id="cd17906">
    <property type="entry name" value="CheX"/>
    <property type="match status" value="1"/>
</dbReference>
<dbReference type="KEGG" id="cmic:caldi_13990"/>
<name>A0AA35CKQ2_9FIRM</name>
<dbReference type="Gene3D" id="3.40.1550.10">
    <property type="entry name" value="CheC-like"/>
    <property type="match status" value="1"/>
</dbReference>
<dbReference type="InterPro" id="IPR028976">
    <property type="entry name" value="CheC-like_sf"/>
</dbReference>
<dbReference type="RefSeq" id="WP_264844366.1">
    <property type="nucleotide sequence ID" value="NZ_AP025628.1"/>
</dbReference>
<protein>
    <submittedName>
        <fullName evidence="3">CheY-P phosphatase CheX</fullName>
    </submittedName>
</protein>
<evidence type="ECO:0000313" key="3">
    <source>
        <dbReference type="EMBL" id="BDG60309.1"/>
    </source>
</evidence>
<dbReference type="Proteomes" id="UP001163687">
    <property type="component" value="Chromosome"/>
</dbReference>
<accession>A0AA35CKQ2</accession>